<sequence length="124" mass="12911">MTWRCWWPQRSCLPGSVSVFAVQAAGPAIAETAAAARDCVAGFCQEAGLPYLHELVQQLAPQAAPAPPAAASIPFLLSHSDAGSAAMSRDGSVDWTEGMMLPQAVCSRRAPGMAPSSRARDSAQ</sequence>
<feature type="signal peptide" evidence="1">
    <location>
        <begin position="1"/>
        <end position="24"/>
    </location>
</feature>
<dbReference type="EMBL" id="HBFB01033493">
    <property type="protein sequence ID" value="CAD8694594.1"/>
    <property type="molecule type" value="Transcribed_RNA"/>
</dbReference>
<reference evidence="2" key="1">
    <citation type="submission" date="2021-01" db="EMBL/GenBank/DDBJ databases">
        <authorList>
            <person name="Corre E."/>
            <person name="Pelletier E."/>
            <person name="Niang G."/>
            <person name="Scheremetjew M."/>
            <person name="Finn R."/>
            <person name="Kale V."/>
            <person name="Holt S."/>
            <person name="Cochrane G."/>
            <person name="Meng A."/>
            <person name="Brown T."/>
            <person name="Cohen L."/>
        </authorList>
    </citation>
    <scope>NUCLEOTIDE SEQUENCE</scope>
    <source>
        <strain evidence="2">SAG 11-49</strain>
    </source>
</reference>
<gene>
    <name evidence="2" type="ORF">CLEI1391_LOCUS18777</name>
</gene>
<accession>A0A7S0X1L2</accession>
<evidence type="ECO:0000313" key="2">
    <source>
        <dbReference type="EMBL" id="CAD8694594.1"/>
    </source>
</evidence>
<organism evidence="2">
    <name type="scientific">Chlamydomonas leiostraca</name>
    <dbReference type="NCBI Taxonomy" id="1034604"/>
    <lineage>
        <taxon>Eukaryota</taxon>
        <taxon>Viridiplantae</taxon>
        <taxon>Chlorophyta</taxon>
        <taxon>core chlorophytes</taxon>
        <taxon>Chlorophyceae</taxon>
        <taxon>CS clade</taxon>
        <taxon>Chlamydomonadales</taxon>
        <taxon>Chlamydomonadaceae</taxon>
        <taxon>Chlamydomonas</taxon>
    </lineage>
</organism>
<keyword evidence="1" id="KW-0732">Signal</keyword>
<dbReference type="AlphaFoldDB" id="A0A7S0X1L2"/>
<proteinExistence type="predicted"/>
<name>A0A7S0X1L2_9CHLO</name>
<feature type="chain" id="PRO_5031034840" evidence="1">
    <location>
        <begin position="25"/>
        <end position="124"/>
    </location>
</feature>
<protein>
    <submittedName>
        <fullName evidence="2">Uncharacterized protein</fullName>
    </submittedName>
</protein>
<evidence type="ECO:0000256" key="1">
    <source>
        <dbReference type="SAM" id="SignalP"/>
    </source>
</evidence>